<dbReference type="Proteomes" id="UP000186524">
    <property type="component" value="Unassembled WGS sequence"/>
</dbReference>
<comment type="caution">
    <text evidence="2">The sequence shown here is derived from an EMBL/GenBank/DDBJ whole genome shotgun (WGS) entry which is preliminary data.</text>
</comment>
<protein>
    <submittedName>
        <fullName evidence="2">Uncharacterized protein</fullName>
    </submittedName>
</protein>
<dbReference type="RefSeq" id="WP_073712614.1">
    <property type="nucleotide sequence ID" value="NZ_MRWQ01000015.1"/>
</dbReference>
<proteinExistence type="predicted"/>
<reference evidence="2 3" key="1">
    <citation type="submission" date="2016-12" db="EMBL/GenBank/DDBJ databases">
        <title>Domibacillus sp. SAOS 44 whole genome sequencing.</title>
        <authorList>
            <person name="Verma A."/>
            <person name="Krishnamurthi S."/>
        </authorList>
    </citation>
    <scope>NUCLEOTIDE SEQUENCE [LARGE SCALE GENOMIC DNA]</scope>
    <source>
        <strain evidence="2 3">SAOS 44</strain>
    </source>
</reference>
<accession>A0A1Q5P0K7</accession>
<feature type="region of interest" description="Disordered" evidence="1">
    <location>
        <begin position="1"/>
        <end position="74"/>
    </location>
</feature>
<evidence type="ECO:0000256" key="1">
    <source>
        <dbReference type="SAM" id="MobiDB-lite"/>
    </source>
</evidence>
<feature type="compositionally biased region" description="Basic and acidic residues" evidence="1">
    <location>
        <begin position="19"/>
        <end position="74"/>
    </location>
</feature>
<name>A0A1Q5P0K7_9BACI</name>
<dbReference type="OrthoDB" id="1258529at2"/>
<organism evidence="2 3">
    <name type="scientific">Domibacillus mangrovi</name>
    <dbReference type="NCBI Taxonomy" id="1714354"/>
    <lineage>
        <taxon>Bacteria</taxon>
        <taxon>Bacillati</taxon>
        <taxon>Bacillota</taxon>
        <taxon>Bacilli</taxon>
        <taxon>Bacillales</taxon>
        <taxon>Bacillaceae</taxon>
        <taxon>Domibacillus</taxon>
    </lineage>
</organism>
<evidence type="ECO:0000313" key="3">
    <source>
        <dbReference type="Proteomes" id="UP000186524"/>
    </source>
</evidence>
<keyword evidence="3" id="KW-1185">Reference proteome</keyword>
<dbReference type="EMBL" id="MRWQ01000015">
    <property type="protein sequence ID" value="OKL35632.1"/>
    <property type="molecule type" value="Genomic_DNA"/>
</dbReference>
<sequence length="74" mass="8413">MSDQTADMTLLATPITESNKQKTSTEDDSLSEREMFEKTLGKERVTEAMEPARAKENDKSKKTAGKEMLPDWFK</sequence>
<evidence type="ECO:0000313" key="2">
    <source>
        <dbReference type="EMBL" id="OKL35632.1"/>
    </source>
</evidence>
<dbReference type="AlphaFoldDB" id="A0A1Q5P0K7"/>
<gene>
    <name evidence="2" type="ORF">BLL40_14680</name>
</gene>